<dbReference type="InterPro" id="IPR016087">
    <property type="entry name" value="Chalcone_isomerase"/>
</dbReference>
<dbReference type="SUPFAM" id="SSF54626">
    <property type="entry name" value="Chalcone isomerase"/>
    <property type="match status" value="1"/>
</dbReference>
<keyword evidence="3" id="KW-0413">Isomerase</keyword>
<keyword evidence="1" id="KW-0732">Signal</keyword>
<dbReference type="Proteomes" id="UP000626210">
    <property type="component" value="Unassembled WGS sequence"/>
</dbReference>
<keyword evidence="4" id="KW-1185">Reference proteome</keyword>
<accession>A0ABQ3G5W0</accession>
<dbReference type="Pfam" id="PF16036">
    <property type="entry name" value="Chalcone_3"/>
    <property type="match status" value="1"/>
</dbReference>
<evidence type="ECO:0000313" key="3">
    <source>
        <dbReference type="EMBL" id="GHC88921.1"/>
    </source>
</evidence>
<proteinExistence type="predicted"/>
<gene>
    <name evidence="3" type="ORF">GCM10007320_36220</name>
</gene>
<dbReference type="InterPro" id="IPR016088">
    <property type="entry name" value="Chalcone_isomerase_3-sand"/>
</dbReference>
<feature type="signal peptide" evidence="1">
    <location>
        <begin position="1"/>
        <end position="24"/>
    </location>
</feature>
<evidence type="ECO:0000256" key="1">
    <source>
        <dbReference type="SAM" id="SignalP"/>
    </source>
</evidence>
<evidence type="ECO:0000259" key="2">
    <source>
        <dbReference type="Pfam" id="PF16036"/>
    </source>
</evidence>
<protein>
    <submittedName>
        <fullName evidence="3">Chalcone isomerase</fullName>
    </submittedName>
</protein>
<dbReference type="GO" id="GO:0016853">
    <property type="term" value="F:isomerase activity"/>
    <property type="evidence" value="ECO:0007669"/>
    <property type="project" value="UniProtKB-KW"/>
</dbReference>
<dbReference type="EMBL" id="BMYK01000011">
    <property type="protein sequence ID" value="GHC88921.1"/>
    <property type="molecule type" value="Genomic_DNA"/>
</dbReference>
<name>A0ABQ3G5W0_9BURK</name>
<sequence>MRTLRPLRGLLAAACAMACLPALPAVDLGEVTLEEAAQVGGQNLQLNGAGIARRLVFKVYAMGLYLPDRTQRTDAVLATAGARRMTIVPLRDIGGDDFCEAVMRDLSAERFASAEVRAHLLALADMIGQRPGGLRRGEVLTLDWVPGVGAVVALNGKPLAPPLRNRAVYDALLMVWLGEKPTDPALKAKLLGGGPADLREARL</sequence>
<dbReference type="Gene3D" id="3.50.70.10">
    <property type="match status" value="1"/>
</dbReference>
<feature type="chain" id="PRO_5046455468" evidence="1">
    <location>
        <begin position="25"/>
        <end position="203"/>
    </location>
</feature>
<evidence type="ECO:0000313" key="4">
    <source>
        <dbReference type="Proteomes" id="UP000626210"/>
    </source>
</evidence>
<dbReference type="RefSeq" id="WP_189688332.1">
    <property type="nucleotide sequence ID" value="NZ_BMYK01000011.1"/>
</dbReference>
<dbReference type="InterPro" id="IPR036298">
    <property type="entry name" value="Chalcone_isomerase_sf"/>
</dbReference>
<organism evidence="3 4">
    <name type="scientific">Pseudorhodoferax aquiterrae</name>
    <dbReference type="NCBI Taxonomy" id="747304"/>
    <lineage>
        <taxon>Bacteria</taxon>
        <taxon>Pseudomonadati</taxon>
        <taxon>Pseudomonadota</taxon>
        <taxon>Betaproteobacteria</taxon>
        <taxon>Burkholderiales</taxon>
        <taxon>Comamonadaceae</taxon>
    </lineage>
</organism>
<feature type="domain" description="Chalcone isomerase" evidence="2">
    <location>
        <begin position="26"/>
        <end position="192"/>
    </location>
</feature>
<comment type="caution">
    <text evidence="3">The sequence shown here is derived from an EMBL/GenBank/DDBJ whole genome shotgun (WGS) entry which is preliminary data.</text>
</comment>
<reference evidence="4" key="1">
    <citation type="journal article" date="2019" name="Int. J. Syst. Evol. Microbiol.">
        <title>The Global Catalogue of Microorganisms (GCM) 10K type strain sequencing project: providing services to taxonomists for standard genome sequencing and annotation.</title>
        <authorList>
            <consortium name="The Broad Institute Genomics Platform"/>
            <consortium name="The Broad Institute Genome Sequencing Center for Infectious Disease"/>
            <person name="Wu L."/>
            <person name="Ma J."/>
        </authorList>
    </citation>
    <scope>NUCLEOTIDE SEQUENCE [LARGE SCALE GENOMIC DNA]</scope>
    <source>
        <strain evidence="4">KCTC 23314</strain>
    </source>
</reference>